<dbReference type="EMBL" id="AP028212">
    <property type="protein sequence ID" value="BEI87914.1"/>
    <property type="molecule type" value="Genomic_DNA"/>
</dbReference>
<feature type="domain" description="RNase III" evidence="3">
    <location>
        <begin position="243"/>
        <end position="367"/>
    </location>
</feature>
<dbReference type="GeneID" id="85491785"/>
<dbReference type="Gene3D" id="1.10.1520.10">
    <property type="entry name" value="Ribonuclease III domain"/>
    <property type="match status" value="1"/>
</dbReference>
<evidence type="ECO:0000259" key="3">
    <source>
        <dbReference type="PROSITE" id="PS50142"/>
    </source>
</evidence>
<organism evidence="4 5">
    <name type="scientific">Cutaneotrichosporon cavernicola</name>
    <dbReference type="NCBI Taxonomy" id="279322"/>
    <lineage>
        <taxon>Eukaryota</taxon>
        <taxon>Fungi</taxon>
        <taxon>Dikarya</taxon>
        <taxon>Basidiomycota</taxon>
        <taxon>Agaricomycotina</taxon>
        <taxon>Tremellomycetes</taxon>
        <taxon>Trichosporonales</taxon>
        <taxon>Trichosporonaceae</taxon>
        <taxon>Cutaneotrichosporon</taxon>
    </lineage>
</organism>
<evidence type="ECO:0000256" key="2">
    <source>
        <dbReference type="SAM" id="MobiDB-lite"/>
    </source>
</evidence>
<proteinExistence type="predicted"/>
<dbReference type="Pfam" id="PF00636">
    <property type="entry name" value="Ribonuclease_3"/>
    <property type="match status" value="1"/>
</dbReference>
<feature type="compositionally biased region" description="Pro residues" evidence="2">
    <location>
        <begin position="1"/>
        <end position="16"/>
    </location>
</feature>
<accession>A0AA48I1M9</accession>
<dbReference type="GO" id="GO:0004525">
    <property type="term" value="F:ribonuclease III activity"/>
    <property type="evidence" value="ECO:0007669"/>
    <property type="project" value="InterPro"/>
</dbReference>
<gene>
    <name evidence="4" type="ORF">CcaverHIS019_0106320</name>
</gene>
<feature type="compositionally biased region" description="Polar residues" evidence="2">
    <location>
        <begin position="120"/>
        <end position="147"/>
    </location>
</feature>
<name>A0AA48I1M9_9TREE</name>
<evidence type="ECO:0000256" key="1">
    <source>
        <dbReference type="ARBA" id="ARBA00022801"/>
    </source>
</evidence>
<dbReference type="Proteomes" id="UP001233271">
    <property type="component" value="Chromosome 1"/>
</dbReference>
<dbReference type="InterPro" id="IPR036389">
    <property type="entry name" value="RNase_III_sf"/>
</dbReference>
<evidence type="ECO:0000313" key="5">
    <source>
        <dbReference type="Proteomes" id="UP001233271"/>
    </source>
</evidence>
<dbReference type="InterPro" id="IPR000999">
    <property type="entry name" value="RNase_III_dom"/>
</dbReference>
<dbReference type="SMART" id="SM00535">
    <property type="entry name" value="RIBOc"/>
    <property type="match status" value="1"/>
</dbReference>
<dbReference type="SUPFAM" id="SSF69065">
    <property type="entry name" value="RNase III domain-like"/>
    <property type="match status" value="1"/>
</dbReference>
<reference evidence="4" key="1">
    <citation type="journal article" date="2023" name="BMC Genomics">
        <title>Chromosome-level genome assemblies of Cutaneotrichosporon spp. (Trichosporonales, Basidiomycota) reveal imbalanced evolution between nucleotide sequences and chromosome synteny.</title>
        <authorList>
            <person name="Kobayashi Y."/>
            <person name="Kayamori A."/>
            <person name="Aoki K."/>
            <person name="Shiwa Y."/>
            <person name="Matsutani M."/>
            <person name="Fujita N."/>
            <person name="Sugita T."/>
            <person name="Iwasaki W."/>
            <person name="Tanaka N."/>
            <person name="Takashima M."/>
        </authorList>
    </citation>
    <scope>NUCLEOTIDE SEQUENCE</scope>
    <source>
        <strain evidence="4">HIS019</strain>
    </source>
</reference>
<dbReference type="PROSITE" id="PS50142">
    <property type="entry name" value="RNASE_3_2"/>
    <property type="match status" value="1"/>
</dbReference>
<dbReference type="RefSeq" id="XP_060453180.1">
    <property type="nucleotide sequence ID" value="XM_060602478.1"/>
</dbReference>
<keyword evidence="1" id="KW-0378">Hydrolase</keyword>
<dbReference type="CDD" id="cd00593">
    <property type="entry name" value="RIBOc"/>
    <property type="match status" value="1"/>
</dbReference>
<dbReference type="AlphaFoldDB" id="A0AA48I1M9"/>
<dbReference type="PANTHER" id="PTHR14950:SF37">
    <property type="entry name" value="ENDORIBONUCLEASE DICER"/>
    <property type="match status" value="1"/>
</dbReference>
<evidence type="ECO:0000313" key="4">
    <source>
        <dbReference type="EMBL" id="BEI87914.1"/>
    </source>
</evidence>
<feature type="compositionally biased region" description="Low complexity" evidence="2">
    <location>
        <begin position="53"/>
        <end position="66"/>
    </location>
</feature>
<feature type="region of interest" description="Disordered" evidence="2">
    <location>
        <begin position="1"/>
        <end position="177"/>
    </location>
</feature>
<sequence>MWVNPGVPPSAPPPNAAPSSPDLSTPMAARHNSVGPRAASRPPSRIGGERTARAPPAASHSPIASPTPTPFTRASSALPLLATEHTNNLPPKPAWGAPNKPSSRNKFLPNKPSPSSSSSQQALHINGTSSSDQESVVDATLNNPSSQKTEEGANKRKREKSPPFVPNFEWQPEPEPEQEVAGYFDLSEGRVVDLPPEFADGKEVSFLPLPLPSKRSKNRTGARAVLIPAQLLPVYPLPPLPHIKDQELLKQVFTHASLFERDNRLFEYPDDKPARHYEKLEHVGDAILGHVVTTWLHEMQPNLTCGTATKLKAHLVSNATLSHISGLYNFPARMNGDPRLLMLLRAQTDTRAAIVEAYIAALYFSYPVQTRDTEGLAVIKAWLRELFDPLYDFFLNFMRLEYQQHYSAMGAGIEGVIEMAVSPEQLDKMDAKAEGMALLLNMWAKVREHRIEWECDRHLTGVGELWRIRVYIDGVLKGDAIRAFVQRAKNAAAMHAARKVGLAEPLL</sequence>
<dbReference type="KEGG" id="ccac:CcaHIS019_0106320"/>
<keyword evidence="5" id="KW-1185">Reference proteome</keyword>
<protein>
    <recommendedName>
        <fullName evidence="3">RNase III domain-containing protein</fullName>
    </recommendedName>
</protein>
<dbReference type="PANTHER" id="PTHR14950">
    <property type="entry name" value="DICER-RELATED"/>
    <property type="match status" value="1"/>
</dbReference>
<dbReference type="GO" id="GO:0006396">
    <property type="term" value="P:RNA processing"/>
    <property type="evidence" value="ECO:0007669"/>
    <property type="project" value="InterPro"/>
</dbReference>